<evidence type="ECO:0000313" key="2">
    <source>
        <dbReference type="Proteomes" id="UP000299102"/>
    </source>
</evidence>
<comment type="caution">
    <text evidence="1">The sequence shown here is derived from an EMBL/GenBank/DDBJ whole genome shotgun (WGS) entry which is preliminary data.</text>
</comment>
<keyword evidence="2" id="KW-1185">Reference proteome</keyword>
<protein>
    <submittedName>
        <fullName evidence="1">Leucine-rich repeat and guanylate kinase domain-containing protein</fullName>
    </submittedName>
</protein>
<name>A0A4C1TRZ6_EUMVA</name>
<dbReference type="EMBL" id="BGZK01000081">
    <property type="protein sequence ID" value="GBP16763.1"/>
    <property type="molecule type" value="Genomic_DNA"/>
</dbReference>
<accession>A0A4C1TRZ6</accession>
<evidence type="ECO:0000313" key="1">
    <source>
        <dbReference type="EMBL" id="GBP16763.1"/>
    </source>
</evidence>
<dbReference type="OrthoDB" id="6334211at2759"/>
<sequence length="254" mass="28946">MLKPTEFASTKERVFENLDNVDHNSTNADPAEGLMLGSVLRTWTQISRINYFSSQPFDIIKSGQTIRRKSIGVPPKDRYSIHDLVSKDERMKSQEEVFNEQFPANLTNLMNENQLWGSFYIFPELYADVYSPTVQILNEDKVTGNDSGILTRDLVACCLSYLARTPILKNFVYIKLNLAGKDLQDIDVLRHYKYIIYLDLSENDIKDLTVLSYLPYLQYLSVSVNKLENVLEYEPEMPSARDCPAGAFTAGTSA</sequence>
<keyword evidence="1" id="KW-0808">Transferase</keyword>
<keyword evidence="1" id="KW-0418">Kinase</keyword>
<dbReference type="AlphaFoldDB" id="A0A4C1TRZ6"/>
<proteinExistence type="predicted"/>
<organism evidence="1 2">
    <name type="scientific">Eumeta variegata</name>
    <name type="common">Bagworm moth</name>
    <name type="synonym">Eumeta japonica</name>
    <dbReference type="NCBI Taxonomy" id="151549"/>
    <lineage>
        <taxon>Eukaryota</taxon>
        <taxon>Metazoa</taxon>
        <taxon>Ecdysozoa</taxon>
        <taxon>Arthropoda</taxon>
        <taxon>Hexapoda</taxon>
        <taxon>Insecta</taxon>
        <taxon>Pterygota</taxon>
        <taxon>Neoptera</taxon>
        <taxon>Endopterygota</taxon>
        <taxon>Lepidoptera</taxon>
        <taxon>Glossata</taxon>
        <taxon>Ditrysia</taxon>
        <taxon>Tineoidea</taxon>
        <taxon>Psychidae</taxon>
        <taxon>Oiketicinae</taxon>
        <taxon>Eumeta</taxon>
    </lineage>
</organism>
<dbReference type="InterPro" id="IPR032675">
    <property type="entry name" value="LRR_dom_sf"/>
</dbReference>
<dbReference type="GO" id="GO:0016301">
    <property type="term" value="F:kinase activity"/>
    <property type="evidence" value="ECO:0007669"/>
    <property type="project" value="UniProtKB-KW"/>
</dbReference>
<dbReference type="Proteomes" id="UP000299102">
    <property type="component" value="Unassembled WGS sequence"/>
</dbReference>
<dbReference type="Gene3D" id="3.80.10.10">
    <property type="entry name" value="Ribonuclease Inhibitor"/>
    <property type="match status" value="1"/>
</dbReference>
<dbReference type="STRING" id="151549.A0A4C1TRZ6"/>
<gene>
    <name evidence="1" type="primary">LRGUK</name>
    <name evidence="1" type="ORF">EVAR_13376_1</name>
</gene>
<dbReference type="PROSITE" id="PS51450">
    <property type="entry name" value="LRR"/>
    <property type="match status" value="1"/>
</dbReference>
<dbReference type="InterPro" id="IPR001611">
    <property type="entry name" value="Leu-rich_rpt"/>
</dbReference>
<reference evidence="1 2" key="1">
    <citation type="journal article" date="2019" name="Commun. Biol.">
        <title>The bagworm genome reveals a unique fibroin gene that provides high tensile strength.</title>
        <authorList>
            <person name="Kono N."/>
            <person name="Nakamura H."/>
            <person name="Ohtoshi R."/>
            <person name="Tomita M."/>
            <person name="Numata K."/>
            <person name="Arakawa K."/>
        </authorList>
    </citation>
    <scope>NUCLEOTIDE SEQUENCE [LARGE SCALE GENOMIC DNA]</scope>
</reference>
<dbReference type="SUPFAM" id="SSF52058">
    <property type="entry name" value="L domain-like"/>
    <property type="match status" value="1"/>
</dbReference>